<feature type="chain" id="PRO_5012792709" evidence="4">
    <location>
        <begin position="37"/>
        <end position="831"/>
    </location>
</feature>
<gene>
    <name evidence="5" type="ORF">BON30_22265</name>
</gene>
<dbReference type="EMBL" id="MPIN01000005">
    <property type="protein sequence ID" value="OJH38938.1"/>
    <property type="molecule type" value="Genomic_DNA"/>
</dbReference>
<protein>
    <submittedName>
        <fullName evidence="5">Uncharacterized protein</fullName>
    </submittedName>
</protein>
<dbReference type="Pfam" id="PF01344">
    <property type="entry name" value="Kelch_1"/>
    <property type="match status" value="1"/>
</dbReference>
<dbReference type="Pfam" id="PF24681">
    <property type="entry name" value="Kelch_KLHDC2_KLHL20_DRC7"/>
    <property type="match status" value="1"/>
</dbReference>
<evidence type="ECO:0000313" key="5">
    <source>
        <dbReference type="EMBL" id="OJH38938.1"/>
    </source>
</evidence>
<dbReference type="InterPro" id="IPR013517">
    <property type="entry name" value="FG-GAP"/>
</dbReference>
<dbReference type="Proteomes" id="UP000182229">
    <property type="component" value="Unassembled WGS sequence"/>
</dbReference>
<dbReference type="PANTHER" id="PTHR46344:SF27">
    <property type="entry name" value="KELCH REPEAT SUPERFAMILY PROTEIN"/>
    <property type="match status" value="1"/>
</dbReference>
<dbReference type="AlphaFoldDB" id="A0A1L9B9N5"/>
<reference evidence="6" key="1">
    <citation type="submission" date="2016-11" db="EMBL/GenBank/DDBJ databases">
        <authorList>
            <person name="Shukria A."/>
            <person name="Stevens D.C."/>
        </authorList>
    </citation>
    <scope>NUCLEOTIDE SEQUENCE [LARGE SCALE GENOMIC DNA]</scope>
    <source>
        <strain evidence="6">Cbfe23</strain>
    </source>
</reference>
<evidence type="ECO:0000256" key="1">
    <source>
        <dbReference type="ARBA" id="ARBA00022441"/>
    </source>
</evidence>
<dbReference type="InterPro" id="IPR028994">
    <property type="entry name" value="Integrin_alpha_N"/>
</dbReference>
<evidence type="ECO:0000256" key="4">
    <source>
        <dbReference type="SAM" id="SignalP"/>
    </source>
</evidence>
<dbReference type="InterPro" id="IPR006652">
    <property type="entry name" value="Kelch_1"/>
</dbReference>
<dbReference type="Gene3D" id="2.130.10.130">
    <property type="entry name" value="Integrin alpha, N-terminal"/>
    <property type="match status" value="1"/>
</dbReference>
<dbReference type="Gene3D" id="2.130.10.80">
    <property type="entry name" value="Galactose oxidase/kelch, beta-propeller"/>
    <property type="match status" value="4"/>
</dbReference>
<keyword evidence="6" id="KW-1185">Reference proteome</keyword>
<evidence type="ECO:0000256" key="2">
    <source>
        <dbReference type="ARBA" id="ARBA00022729"/>
    </source>
</evidence>
<dbReference type="SUPFAM" id="SSF117281">
    <property type="entry name" value="Kelch motif"/>
    <property type="match status" value="2"/>
</dbReference>
<dbReference type="SUPFAM" id="SSF69318">
    <property type="entry name" value="Integrin alpha N-terminal domain"/>
    <property type="match status" value="1"/>
</dbReference>
<keyword evidence="2 4" id="KW-0732">Signal</keyword>
<dbReference type="PANTHER" id="PTHR46344">
    <property type="entry name" value="OS02G0202900 PROTEIN"/>
    <property type="match status" value="1"/>
</dbReference>
<feature type="signal peptide" evidence="4">
    <location>
        <begin position="1"/>
        <end position="36"/>
    </location>
</feature>
<dbReference type="InterPro" id="IPR037293">
    <property type="entry name" value="Gal_Oxidase_central_sf"/>
</dbReference>
<proteinExistence type="predicted"/>
<evidence type="ECO:0000313" key="6">
    <source>
        <dbReference type="Proteomes" id="UP000182229"/>
    </source>
</evidence>
<name>A0A1L9B9N5_9BACT</name>
<comment type="caution">
    <text evidence="5">The sequence shown here is derived from an EMBL/GenBank/DDBJ whole genome shotgun (WGS) entry which is preliminary data.</text>
</comment>
<reference evidence="5 6" key="2">
    <citation type="submission" date="2016-12" db="EMBL/GenBank/DDBJ databases">
        <title>Draft Genome Sequence of Cystobacter ferrugineus Strain Cbfe23.</title>
        <authorList>
            <person name="Akbar S."/>
            <person name="Dowd S.E."/>
            <person name="Stevens D.C."/>
        </authorList>
    </citation>
    <scope>NUCLEOTIDE SEQUENCE [LARGE SCALE GENOMIC DNA]</scope>
    <source>
        <strain evidence="5 6">Cbfe23</strain>
    </source>
</reference>
<accession>A0A1L9B9N5</accession>
<dbReference type="STRING" id="83449.BON30_22265"/>
<dbReference type="PROSITE" id="PS51257">
    <property type="entry name" value="PROKAR_LIPOPROTEIN"/>
    <property type="match status" value="1"/>
</dbReference>
<dbReference type="OrthoDB" id="5380843at2"/>
<keyword evidence="1" id="KW-0880">Kelch repeat</keyword>
<sequence>MKTNAKSRSTRRMNRRVVVGSSVALALSTLVACQGAADEAPSESGEALSANDSQALLSSPIAPTLKWEWTGSEVLPDYKQVMTTPVVIDLNRDGVPDIVFSTFAGSNYNTDGVLRAISGDDGHELWTVTESELRVKAAAGLTAGDIDGDGRVEVCGIPENGRGVICFTNEGALKLRTPEGAYDYNEWGGPALADLDGDGQVEILDGNRVYTATGALKWVGSDGMGGAKYTGPNAFAADIDQDGRQELINGRSVYRADGSLLCAPSTVPHGFAAVGNFDEDPQGEIVVAGREQVSLVDDTCTVRWSVAVPGGGHGGVPNIADFDGDGQPEIGVAGNNLYSVLKADGSVLWSRPIRDLSSGKNSSTTFDFDGDGKLEVVFTDETYLRIYDGATGTVLFETKNSSGTTHEGPVVADVDGDYQADIVVSANNHAYPGFNGIRVFHGDGWRSARRIWNQHAYTVTNIEDDGSIPAQPATNWLTEGLNTFRSNGPGPAAPYCAPGTWTSAPSLAAERILHTATRLVDGRVLVLGGFQPTSELFNPSTNTWSNTGNTRTTHRYHTATLLTDGRVLVAGGDGAKATSSAEVYDPATGSWSATGNQITFRLRHGAVRLKDGRVLVVGGQNKATGAVLASAELYDPATGTWSATGSLNQARYTFTATALSNGRVLVAGGSNGGANLSSAEVYDPASGTWTTVGSMAHGRLDHTATALPGGKVLVVGGEANRTVPAATAELFDAASNTWTSAGSLSSPRRDHTATLLPSGAVLVAGGYNPNQSGILTTAELFDPSRRTWCPAASMNTARYYHAATLLLDGRVLVVAGTGTGIQDTVELFQQQ</sequence>
<dbReference type="InterPro" id="IPR015915">
    <property type="entry name" value="Kelch-typ_b-propeller"/>
</dbReference>
<dbReference type="RefSeq" id="WP_071900377.1">
    <property type="nucleotide sequence ID" value="NZ_MPIN01000005.1"/>
</dbReference>
<organism evidence="5 6">
    <name type="scientific">Cystobacter ferrugineus</name>
    <dbReference type="NCBI Taxonomy" id="83449"/>
    <lineage>
        <taxon>Bacteria</taxon>
        <taxon>Pseudomonadati</taxon>
        <taxon>Myxococcota</taxon>
        <taxon>Myxococcia</taxon>
        <taxon>Myxococcales</taxon>
        <taxon>Cystobacterineae</taxon>
        <taxon>Archangiaceae</taxon>
        <taxon>Cystobacter</taxon>
    </lineage>
</organism>
<dbReference type="SMART" id="SM00612">
    <property type="entry name" value="Kelch"/>
    <property type="match status" value="6"/>
</dbReference>
<keyword evidence="3" id="KW-0677">Repeat</keyword>
<evidence type="ECO:0000256" key="3">
    <source>
        <dbReference type="ARBA" id="ARBA00022737"/>
    </source>
</evidence>
<dbReference type="Pfam" id="PF13517">
    <property type="entry name" value="FG-GAP_3"/>
    <property type="match status" value="2"/>
</dbReference>